<comment type="similarity">
    <text evidence="2">Belongs to the KRR1 family.</text>
</comment>
<evidence type="ECO:0000313" key="10">
    <source>
        <dbReference type="EMBL" id="KAK9910916.1"/>
    </source>
</evidence>
<dbReference type="Gene3D" id="3.30.1370.10">
    <property type="entry name" value="K Homology domain, type 1"/>
    <property type="match status" value="2"/>
</dbReference>
<dbReference type="InterPro" id="IPR036612">
    <property type="entry name" value="KH_dom_type_1_sf"/>
</dbReference>
<feature type="domain" description="KRR1 small subunit processome component first KH" evidence="9">
    <location>
        <begin position="173"/>
        <end position="238"/>
    </location>
</feature>
<dbReference type="PANTHER" id="PTHR12581">
    <property type="entry name" value="HIV-1 REV BINDING PROTEIN 2, 3"/>
    <property type="match status" value="1"/>
</dbReference>
<evidence type="ECO:0000256" key="2">
    <source>
        <dbReference type="ARBA" id="ARBA00009344"/>
    </source>
</evidence>
<dbReference type="GO" id="GO:0003723">
    <property type="term" value="F:RNA binding"/>
    <property type="evidence" value="ECO:0007669"/>
    <property type="project" value="UniProtKB-KW"/>
</dbReference>
<dbReference type="AlphaFoldDB" id="A0AAW1VV13"/>
<evidence type="ECO:0000259" key="9">
    <source>
        <dbReference type="Pfam" id="PF17903"/>
    </source>
</evidence>
<evidence type="ECO:0000256" key="8">
    <source>
        <dbReference type="ARBA" id="ARBA00032993"/>
    </source>
</evidence>
<dbReference type="InterPro" id="IPR024166">
    <property type="entry name" value="rRNA_assembly_KRR1"/>
</dbReference>
<protein>
    <recommendedName>
        <fullName evidence="8">KRR-R motif-containing protein 1</fullName>
    </recommendedName>
</protein>
<evidence type="ECO:0000256" key="1">
    <source>
        <dbReference type="ARBA" id="ARBA00004604"/>
    </source>
</evidence>
<gene>
    <name evidence="10" type="ORF">M0R45_034850</name>
</gene>
<accession>A0AAW1VV13</accession>
<keyword evidence="5" id="KW-0694">RNA-binding</keyword>
<name>A0AAW1VV13_RUBAR</name>
<evidence type="ECO:0000256" key="4">
    <source>
        <dbReference type="ARBA" id="ARBA00022552"/>
    </source>
</evidence>
<dbReference type="GO" id="GO:0032040">
    <property type="term" value="C:small-subunit processome"/>
    <property type="evidence" value="ECO:0007669"/>
    <property type="project" value="TreeGrafter"/>
</dbReference>
<keyword evidence="7" id="KW-0687">Ribonucleoprotein</keyword>
<reference evidence="10 11" key="1">
    <citation type="journal article" date="2023" name="G3 (Bethesda)">
        <title>A chromosome-length genome assembly and annotation of blackberry (Rubus argutus, cv. 'Hillquist').</title>
        <authorList>
            <person name="Bruna T."/>
            <person name="Aryal R."/>
            <person name="Dudchenko O."/>
            <person name="Sargent D.J."/>
            <person name="Mead D."/>
            <person name="Buti M."/>
            <person name="Cavallini A."/>
            <person name="Hytonen T."/>
            <person name="Andres J."/>
            <person name="Pham M."/>
            <person name="Weisz D."/>
            <person name="Mascagni F."/>
            <person name="Usai G."/>
            <person name="Natali L."/>
            <person name="Bassil N."/>
            <person name="Fernandez G.E."/>
            <person name="Lomsadze A."/>
            <person name="Armour M."/>
            <person name="Olukolu B."/>
            <person name="Poorten T."/>
            <person name="Britton C."/>
            <person name="Davik J."/>
            <person name="Ashrafi H."/>
            <person name="Aiden E.L."/>
            <person name="Borodovsky M."/>
            <person name="Worthington M."/>
        </authorList>
    </citation>
    <scope>NUCLEOTIDE SEQUENCE [LARGE SCALE GENOMIC DNA]</scope>
    <source>
        <strain evidence="10">PI 553951</strain>
    </source>
</reference>
<evidence type="ECO:0000256" key="7">
    <source>
        <dbReference type="ARBA" id="ARBA00023274"/>
    </source>
</evidence>
<proteinExistence type="inferred from homology"/>
<comment type="subcellular location">
    <subcellularLocation>
        <location evidence="1">Nucleus</location>
        <location evidence="1">Nucleolus</location>
    </subcellularLocation>
</comment>
<evidence type="ECO:0000256" key="6">
    <source>
        <dbReference type="ARBA" id="ARBA00023242"/>
    </source>
</evidence>
<dbReference type="GO" id="GO:0006364">
    <property type="term" value="P:rRNA processing"/>
    <property type="evidence" value="ECO:0007669"/>
    <property type="project" value="UniProtKB-KW"/>
</dbReference>
<dbReference type="Pfam" id="PF17903">
    <property type="entry name" value="KH_KRR1_1st"/>
    <property type="match status" value="2"/>
</dbReference>
<evidence type="ECO:0000256" key="3">
    <source>
        <dbReference type="ARBA" id="ARBA00022517"/>
    </source>
</evidence>
<evidence type="ECO:0000313" key="11">
    <source>
        <dbReference type="Proteomes" id="UP001457282"/>
    </source>
</evidence>
<organism evidence="10 11">
    <name type="scientific">Rubus argutus</name>
    <name type="common">Southern blackberry</name>
    <dbReference type="NCBI Taxonomy" id="59490"/>
    <lineage>
        <taxon>Eukaryota</taxon>
        <taxon>Viridiplantae</taxon>
        <taxon>Streptophyta</taxon>
        <taxon>Embryophyta</taxon>
        <taxon>Tracheophyta</taxon>
        <taxon>Spermatophyta</taxon>
        <taxon>Magnoliopsida</taxon>
        <taxon>eudicotyledons</taxon>
        <taxon>Gunneridae</taxon>
        <taxon>Pentapetalae</taxon>
        <taxon>rosids</taxon>
        <taxon>fabids</taxon>
        <taxon>Rosales</taxon>
        <taxon>Rosaceae</taxon>
        <taxon>Rosoideae</taxon>
        <taxon>Rosoideae incertae sedis</taxon>
        <taxon>Rubus</taxon>
    </lineage>
</organism>
<keyword evidence="3" id="KW-0690">Ribosome biogenesis</keyword>
<keyword evidence="6" id="KW-0539">Nucleus</keyword>
<feature type="domain" description="KRR1 small subunit processome component first KH" evidence="9">
    <location>
        <begin position="24"/>
        <end position="90"/>
    </location>
</feature>
<dbReference type="PANTHER" id="PTHR12581:SF0">
    <property type="entry name" value="KRR1 SMALL SUBUNIT PROCESSOME COMPONENT HOMOLOG"/>
    <property type="match status" value="1"/>
</dbReference>
<dbReference type="InterPro" id="IPR041174">
    <property type="entry name" value="KRR1-like_KH1"/>
</dbReference>
<keyword evidence="11" id="KW-1185">Reference proteome</keyword>
<comment type="caution">
    <text evidence="10">The sequence shown here is derived from an EMBL/GenBank/DDBJ whole genome shotgun (WGS) entry which is preliminary data.</text>
</comment>
<dbReference type="EMBL" id="JBEDUW010000007">
    <property type="protein sequence ID" value="KAK9910916.1"/>
    <property type="molecule type" value="Genomic_DNA"/>
</dbReference>
<sequence length="317" mass="35954">MGNTVQKVECREIDESDPSLNYTSFSAFFHEKYENKLQDIWPMVESSLEEYGIACALNLAERSVTVSKTITTKGRNYFEKAKRLVELLTTTHVPPQMAIETLNGDQRHILIKIGNQEGGLCSKYGIQKEKFVKQRECLACSLEALAALTCCNLFLMKTHLLQRSYWAERKRCTEVWPFVQRFFRGHGISCTVDTAKRCLTFSTTRRTIDLDIIHKAGDFLQLLARTGIPATKAVEILNGRLQHEVIKTGFQDGGLRTKFEIEKDAVAVGTSAAGLRLFRSVVESCFVNNEDPVTVARRLKLDRKTYQLMNKLEGLCL</sequence>
<evidence type="ECO:0000256" key="5">
    <source>
        <dbReference type="ARBA" id="ARBA00022884"/>
    </source>
</evidence>
<dbReference type="Proteomes" id="UP001457282">
    <property type="component" value="Unassembled WGS sequence"/>
</dbReference>
<keyword evidence="4" id="KW-0698">rRNA processing</keyword>